<evidence type="ECO:0000313" key="1">
    <source>
        <dbReference type="EMBL" id="KHG28980.1"/>
    </source>
</evidence>
<reference evidence="2" key="1">
    <citation type="submission" date="2014-09" db="EMBL/GenBank/DDBJ databases">
        <authorList>
            <person name="Mudge J."/>
            <person name="Ramaraj T."/>
            <person name="Lindquist I.E."/>
            <person name="Bharti A.K."/>
            <person name="Sundararajan A."/>
            <person name="Cameron C.T."/>
            <person name="Woodward J.E."/>
            <person name="May G.D."/>
            <person name="Brubaker C."/>
            <person name="Broadhvest J."/>
            <person name="Wilkins T.A."/>
        </authorList>
    </citation>
    <scope>NUCLEOTIDE SEQUENCE</scope>
    <source>
        <strain evidence="2">cv. AKA8401</strain>
    </source>
</reference>
<dbReference type="Proteomes" id="UP000032142">
    <property type="component" value="Unassembled WGS sequence"/>
</dbReference>
<dbReference type="EMBL" id="KN447304">
    <property type="protein sequence ID" value="KHG28980.1"/>
    <property type="molecule type" value="Genomic_DNA"/>
</dbReference>
<gene>
    <name evidence="1" type="ORF">F383_04034</name>
</gene>
<accession>A0A0B0PVD6</accession>
<proteinExistence type="predicted"/>
<sequence>MTSSPYILEAH</sequence>
<organism evidence="1 2">
    <name type="scientific">Gossypium arboreum</name>
    <name type="common">Tree cotton</name>
    <name type="synonym">Gossypium nanking</name>
    <dbReference type="NCBI Taxonomy" id="29729"/>
    <lineage>
        <taxon>Eukaryota</taxon>
        <taxon>Viridiplantae</taxon>
        <taxon>Streptophyta</taxon>
        <taxon>Embryophyta</taxon>
        <taxon>Tracheophyta</taxon>
        <taxon>Spermatophyta</taxon>
        <taxon>Magnoliopsida</taxon>
        <taxon>eudicotyledons</taxon>
        <taxon>Gunneridae</taxon>
        <taxon>Pentapetalae</taxon>
        <taxon>rosids</taxon>
        <taxon>malvids</taxon>
        <taxon>Malvales</taxon>
        <taxon>Malvaceae</taxon>
        <taxon>Malvoideae</taxon>
        <taxon>Gossypium</taxon>
    </lineage>
</organism>
<name>A0A0B0PVD6_GOSAR</name>
<evidence type="ECO:0000313" key="2">
    <source>
        <dbReference type="Proteomes" id="UP000032142"/>
    </source>
</evidence>
<protein>
    <submittedName>
        <fullName evidence="1">Uncharacterized protein</fullName>
    </submittedName>
</protein>
<keyword evidence="2" id="KW-1185">Reference proteome</keyword>